<evidence type="ECO:0000313" key="2">
    <source>
        <dbReference type="EMBL" id="MEK6464177.1"/>
    </source>
</evidence>
<dbReference type="Proteomes" id="UP001367513">
    <property type="component" value="Unassembled WGS sequence"/>
</dbReference>
<dbReference type="GO" id="GO:0016301">
    <property type="term" value="F:kinase activity"/>
    <property type="evidence" value="ECO:0007669"/>
    <property type="project" value="UniProtKB-KW"/>
</dbReference>
<dbReference type="SUPFAM" id="SSF56112">
    <property type="entry name" value="Protein kinase-like (PK-like)"/>
    <property type="match status" value="1"/>
</dbReference>
<evidence type="ECO:0000256" key="1">
    <source>
        <dbReference type="PIRNR" id="PIRNR006221"/>
    </source>
</evidence>
<dbReference type="PANTHER" id="PTHR12149:SF8">
    <property type="entry name" value="PROTEIN-RIBULOSAMINE 3-KINASE"/>
    <property type="match status" value="1"/>
</dbReference>
<dbReference type="PIRSF" id="PIRSF006221">
    <property type="entry name" value="Ketosamine-3-kinase"/>
    <property type="match status" value="1"/>
</dbReference>
<gene>
    <name evidence="2" type="ORF">WG925_10580</name>
</gene>
<keyword evidence="1 2" id="KW-0418">Kinase</keyword>
<keyword evidence="3" id="KW-1185">Reference proteome</keyword>
<comment type="caution">
    <text evidence="2">The sequence shown here is derived from an EMBL/GenBank/DDBJ whole genome shotgun (WGS) entry which is preliminary data.</text>
</comment>
<accession>A0ABU9AEZ1</accession>
<comment type="similarity">
    <text evidence="1">Belongs to the fructosamine kinase family.</text>
</comment>
<dbReference type="PANTHER" id="PTHR12149">
    <property type="entry name" value="FRUCTOSAMINE 3 KINASE-RELATED PROTEIN"/>
    <property type="match status" value="1"/>
</dbReference>
<dbReference type="Pfam" id="PF03881">
    <property type="entry name" value="Fructosamin_kin"/>
    <property type="match status" value="1"/>
</dbReference>
<dbReference type="Gene3D" id="3.30.200.20">
    <property type="entry name" value="Phosphorylase Kinase, domain 1"/>
    <property type="match status" value="1"/>
</dbReference>
<evidence type="ECO:0000313" key="3">
    <source>
        <dbReference type="Proteomes" id="UP001367513"/>
    </source>
</evidence>
<dbReference type="InterPro" id="IPR011009">
    <property type="entry name" value="Kinase-like_dom_sf"/>
</dbReference>
<dbReference type="Gene3D" id="1.20.1270.240">
    <property type="match status" value="1"/>
</dbReference>
<name>A0ABU9AEZ1_PSEA5</name>
<sequence length="274" mass="28417">MTGRAVRDGPAGHPPRATLDDGTVVVVKDSSADPGAAAAEAAGLRWIAVPGGPPVPRVLGADDALLVTELVPAGRATPGAAERFGRELATLHAAGAEAFGAPPPGGRARAWIGHTRMENRPHDGPWGDWFASDRVLPYLRAARDRGALDPAGAAAVDDVCGRIGALAGPDEPPARLHGDLWSGNVLWSGDGDGAAWLIDPAAHGGHRESDLAMLDLFGLPHLDVVLAAYDEHSPLADGWRERVDLHQLFPLLVHAVLFGGGYGAQAAAAARRLR</sequence>
<reference evidence="2 3" key="1">
    <citation type="submission" date="2024-03" db="EMBL/GenBank/DDBJ databases">
        <title>Draft genome sequence of Pseudonocardia carboxydivorans JCM 14827.</title>
        <authorList>
            <person name="Duangmal K."/>
        </authorList>
    </citation>
    <scope>NUCLEOTIDE SEQUENCE [LARGE SCALE GENOMIC DNA]</scope>
    <source>
        <strain evidence="2 3">JCM 14827</strain>
    </source>
</reference>
<organism evidence="2 3">
    <name type="scientific">Pseudonocardia alni subsp. carboxydivorans</name>
    <dbReference type="NCBI Taxonomy" id="415010"/>
    <lineage>
        <taxon>Bacteria</taxon>
        <taxon>Bacillati</taxon>
        <taxon>Actinomycetota</taxon>
        <taxon>Actinomycetes</taxon>
        <taxon>Pseudonocardiales</taxon>
        <taxon>Pseudonocardiaceae</taxon>
        <taxon>Pseudonocardia</taxon>
    </lineage>
</organism>
<protein>
    <submittedName>
        <fullName evidence="2">Fructosamine kinase family protein</fullName>
    </submittedName>
</protein>
<proteinExistence type="inferred from homology"/>
<dbReference type="EMBL" id="JBBPIX010000004">
    <property type="protein sequence ID" value="MEK6464177.1"/>
    <property type="molecule type" value="Genomic_DNA"/>
</dbReference>
<dbReference type="Gene3D" id="1.10.510.10">
    <property type="entry name" value="Transferase(Phosphotransferase) domain 1"/>
    <property type="match status" value="1"/>
</dbReference>
<dbReference type="InterPro" id="IPR016477">
    <property type="entry name" value="Fructo-/Ketosamine-3-kinase"/>
</dbReference>
<keyword evidence="1" id="KW-0808">Transferase</keyword>